<accession>A0A835HL64</accession>
<dbReference type="AlphaFoldDB" id="A0A835HL64"/>
<dbReference type="PANTHER" id="PTHR48040">
    <property type="entry name" value="PLEIOTROPIC DRUG RESISTANCE PROTEIN 1-LIKE ISOFORM X1"/>
    <property type="match status" value="1"/>
</dbReference>
<dbReference type="NCBIfam" id="TIGR00756">
    <property type="entry name" value="PPR"/>
    <property type="match status" value="1"/>
</dbReference>
<comment type="caution">
    <text evidence="4">The sequence shown here is derived from an EMBL/GenBank/DDBJ whole genome shotgun (WGS) entry which is preliminary data.</text>
</comment>
<reference evidence="4 5" key="1">
    <citation type="submission" date="2020-10" db="EMBL/GenBank/DDBJ databases">
        <title>The Coptis chinensis genome and diversification of protoberbering-type alkaloids.</title>
        <authorList>
            <person name="Wang B."/>
            <person name="Shu S."/>
            <person name="Song C."/>
            <person name="Liu Y."/>
        </authorList>
    </citation>
    <scope>NUCLEOTIDE SEQUENCE [LARGE SCALE GENOMIC DNA]</scope>
    <source>
        <strain evidence="4">HL-2020</strain>
        <tissue evidence="4">Leaf</tissue>
    </source>
</reference>
<dbReference type="PANTHER" id="PTHR48040:SF35">
    <property type="entry name" value="ABC TRANSPORTER G FAMILY MEMBER 39-LIKE"/>
    <property type="match status" value="1"/>
</dbReference>
<feature type="repeat" description="PPR" evidence="2">
    <location>
        <begin position="330"/>
        <end position="364"/>
    </location>
</feature>
<sequence length="415" mass="46802">MGPSVQQWVQTMGTKYDVLSIRLKPSSSTAVHLKLEDLSVFSNYFATISGKVSNLLSLCRRRVVTVRNASGIWRNTNDDVFTRSSRDEDDKEALKWAAIEILPTYSRIRKKRLVRVAEDDNEKFLLKLKERMDRVGIENPTIEVRFEHLSVSAEAYIGSRALPTVINVPVNMAENDFVIWSSRVCLSASSTQGTSFTVQFTQVLLAASSSTLTCLHLQRWRGGYRYCCAGMLGKDDPRPVQHDSLYPVFSVTKGVTAGMLHWLVDNRGCLISLKTGMMIERAMDDHQMLFATFEDPRAEHDVELTVDDYPFAYDGCCQYGRLIRKGGIPDKRTYLILVSRWCLAGSLKEAHVFLEEMSRKGFNPPVRGRDILIDGLLSAGYLEATKGLVRKMTKEEFLLDITTFNLLLEAICEGG</sequence>
<dbReference type="InterPro" id="IPR002885">
    <property type="entry name" value="PPR_rpt"/>
</dbReference>
<dbReference type="InterPro" id="IPR012338">
    <property type="entry name" value="Beta-lactam/transpept-like"/>
</dbReference>
<proteinExistence type="predicted"/>
<gene>
    <name evidence="4" type="ORF">IFM89_008518</name>
</gene>
<evidence type="ECO:0000256" key="1">
    <source>
        <dbReference type="ARBA" id="ARBA00022737"/>
    </source>
</evidence>
<dbReference type="Proteomes" id="UP000631114">
    <property type="component" value="Unassembled WGS sequence"/>
</dbReference>
<keyword evidence="1" id="KW-0677">Repeat</keyword>
<dbReference type="Pfam" id="PF12854">
    <property type="entry name" value="PPR_1"/>
    <property type="match status" value="1"/>
</dbReference>
<protein>
    <recommendedName>
        <fullName evidence="3">Pleiotropic ABC efflux transporter N-terminal domain-containing protein</fullName>
    </recommendedName>
</protein>
<dbReference type="OrthoDB" id="66620at2759"/>
<dbReference type="InterPro" id="IPR029481">
    <property type="entry name" value="ABC_trans_N"/>
</dbReference>
<evidence type="ECO:0000259" key="3">
    <source>
        <dbReference type="Pfam" id="PF14510"/>
    </source>
</evidence>
<dbReference type="InterPro" id="IPR011990">
    <property type="entry name" value="TPR-like_helical_dom_sf"/>
</dbReference>
<evidence type="ECO:0000256" key="2">
    <source>
        <dbReference type="PROSITE-ProRule" id="PRU00708"/>
    </source>
</evidence>
<organism evidence="4 5">
    <name type="scientific">Coptis chinensis</name>
    <dbReference type="NCBI Taxonomy" id="261450"/>
    <lineage>
        <taxon>Eukaryota</taxon>
        <taxon>Viridiplantae</taxon>
        <taxon>Streptophyta</taxon>
        <taxon>Embryophyta</taxon>
        <taxon>Tracheophyta</taxon>
        <taxon>Spermatophyta</taxon>
        <taxon>Magnoliopsida</taxon>
        <taxon>Ranunculales</taxon>
        <taxon>Ranunculaceae</taxon>
        <taxon>Coptidoideae</taxon>
        <taxon>Coptis</taxon>
    </lineage>
</organism>
<keyword evidence="5" id="KW-1185">Reference proteome</keyword>
<dbReference type="Gene3D" id="1.25.40.10">
    <property type="entry name" value="Tetratricopeptide repeat domain"/>
    <property type="match status" value="1"/>
</dbReference>
<evidence type="ECO:0000313" key="5">
    <source>
        <dbReference type="Proteomes" id="UP000631114"/>
    </source>
</evidence>
<dbReference type="EMBL" id="JADFTS010000006">
    <property type="protein sequence ID" value="KAF9600347.1"/>
    <property type="molecule type" value="Genomic_DNA"/>
</dbReference>
<name>A0A835HL64_9MAGN</name>
<evidence type="ECO:0000313" key="4">
    <source>
        <dbReference type="EMBL" id="KAF9600347.1"/>
    </source>
</evidence>
<dbReference type="PROSITE" id="PS51375">
    <property type="entry name" value="PPR"/>
    <property type="match status" value="1"/>
</dbReference>
<feature type="domain" description="Pleiotropic ABC efflux transporter N-terminal" evidence="3">
    <location>
        <begin position="118"/>
        <end position="168"/>
    </location>
</feature>
<dbReference type="SUPFAM" id="SSF56601">
    <property type="entry name" value="beta-lactamase/transpeptidase-like"/>
    <property type="match status" value="1"/>
</dbReference>
<dbReference type="Pfam" id="PF14510">
    <property type="entry name" value="ABC_trans_N"/>
    <property type="match status" value="1"/>
</dbReference>